<evidence type="ECO:0000256" key="11">
    <source>
        <dbReference type="RuleBase" id="RU363032"/>
    </source>
</evidence>
<comment type="subcellular location">
    <subcellularLocation>
        <location evidence="2 11">Cell membrane</location>
        <topology evidence="2 11">Multi-pass membrane protein</topology>
    </subcellularLocation>
</comment>
<dbReference type="STRING" id="1293890.TALK_03440"/>
<dbReference type="PANTHER" id="PTHR32243:SF50">
    <property type="entry name" value="MALTOSE_MALTODEXTRIN TRANSPORT SYSTEM PERMEASE PROTEIN MALG"/>
    <property type="match status" value="1"/>
</dbReference>
<dbReference type="InterPro" id="IPR000515">
    <property type="entry name" value="MetI-like"/>
</dbReference>
<feature type="transmembrane region" description="Helical" evidence="11">
    <location>
        <begin position="190"/>
        <end position="214"/>
    </location>
</feature>
<feature type="transmembrane region" description="Helical" evidence="11">
    <location>
        <begin position="71"/>
        <end position="96"/>
    </location>
</feature>
<dbReference type="SUPFAM" id="SSF161098">
    <property type="entry name" value="MetI-like"/>
    <property type="match status" value="1"/>
</dbReference>
<organism evidence="13 14">
    <name type="scientific">Thalassospira alkalitolerans</name>
    <dbReference type="NCBI Taxonomy" id="1293890"/>
    <lineage>
        <taxon>Bacteria</taxon>
        <taxon>Pseudomonadati</taxon>
        <taxon>Pseudomonadota</taxon>
        <taxon>Alphaproteobacteria</taxon>
        <taxon>Rhodospirillales</taxon>
        <taxon>Thalassospiraceae</taxon>
        <taxon>Thalassospira</taxon>
    </lineage>
</organism>
<evidence type="ECO:0000313" key="14">
    <source>
        <dbReference type="Proteomes" id="UP000193396"/>
    </source>
</evidence>
<keyword evidence="14" id="KW-1185">Reference proteome</keyword>
<dbReference type="AlphaFoldDB" id="A0A1Y2LEJ9"/>
<dbReference type="OrthoDB" id="9790107at2"/>
<keyword evidence="5" id="KW-1003">Cell membrane</keyword>
<evidence type="ECO:0000313" key="13">
    <source>
        <dbReference type="EMBL" id="OSQ49431.1"/>
    </source>
</evidence>
<comment type="similarity">
    <text evidence="3">Belongs to the binding-protein-dependent transport system permease family. MalFG subfamily.</text>
</comment>
<dbReference type="InterPro" id="IPR035906">
    <property type="entry name" value="MetI-like_sf"/>
</dbReference>
<protein>
    <recommendedName>
        <fullName evidence="10">Maltose/maltodextrin transport system permease protein MalG</fullName>
    </recommendedName>
</protein>
<feature type="transmembrane region" description="Helical" evidence="11">
    <location>
        <begin position="108"/>
        <end position="135"/>
    </location>
</feature>
<evidence type="ECO:0000256" key="2">
    <source>
        <dbReference type="ARBA" id="ARBA00004651"/>
    </source>
</evidence>
<keyword evidence="7 11" id="KW-0812">Transmembrane</keyword>
<feature type="domain" description="ABC transmembrane type-1" evidence="12">
    <location>
        <begin position="72"/>
        <end position="268"/>
    </location>
</feature>
<dbReference type="InterPro" id="IPR050901">
    <property type="entry name" value="BP-dep_ABC_trans_perm"/>
</dbReference>
<evidence type="ECO:0000256" key="4">
    <source>
        <dbReference type="ARBA" id="ARBA00022448"/>
    </source>
</evidence>
<proteinExistence type="inferred from homology"/>
<feature type="transmembrane region" description="Helical" evidence="11">
    <location>
        <begin position="147"/>
        <end position="169"/>
    </location>
</feature>
<name>A0A1Y2LEJ9_9PROT</name>
<feature type="transmembrane region" description="Helical" evidence="11">
    <location>
        <begin position="12"/>
        <end position="31"/>
    </location>
</feature>
<dbReference type="GO" id="GO:0005886">
    <property type="term" value="C:plasma membrane"/>
    <property type="evidence" value="ECO:0007669"/>
    <property type="project" value="UniProtKB-SubCell"/>
</dbReference>
<evidence type="ECO:0000256" key="3">
    <source>
        <dbReference type="ARBA" id="ARBA00009047"/>
    </source>
</evidence>
<reference evidence="13 14" key="1">
    <citation type="submission" date="2014-03" db="EMBL/GenBank/DDBJ databases">
        <title>The draft genome sequence of Thalassospira alkalitolerans JCM 18968.</title>
        <authorList>
            <person name="Lai Q."/>
            <person name="Shao Z."/>
        </authorList>
    </citation>
    <scope>NUCLEOTIDE SEQUENCE [LARGE SCALE GENOMIC DNA]</scope>
    <source>
        <strain evidence="13 14">JCM 18968</strain>
    </source>
</reference>
<dbReference type="RefSeq" id="WP_085615915.1">
    <property type="nucleotide sequence ID" value="NZ_CAXBPE010000007.1"/>
</dbReference>
<dbReference type="EMBL" id="JFKB01000002">
    <property type="protein sequence ID" value="OSQ49431.1"/>
    <property type="molecule type" value="Genomic_DNA"/>
</dbReference>
<evidence type="ECO:0000259" key="12">
    <source>
        <dbReference type="PROSITE" id="PS50928"/>
    </source>
</evidence>
<evidence type="ECO:0000256" key="1">
    <source>
        <dbReference type="ARBA" id="ARBA00002264"/>
    </source>
</evidence>
<dbReference type="Gene3D" id="1.10.3720.10">
    <property type="entry name" value="MetI-like"/>
    <property type="match status" value="1"/>
</dbReference>
<dbReference type="CDD" id="cd06261">
    <property type="entry name" value="TM_PBP2"/>
    <property type="match status" value="1"/>
</dbReference>
<comment type="caution">
    <text evidence="13">The sequence shown here is derived from an EMBL/GenBank/DDBJ whole genome shotgun (WGS) entry which is preliminary data.</text>
</comment>
<dbReference type="Proteomes" id="UP000193396">
    <property type="component" value="Unassembled WGS sequence"/>
</dbReference>
<keyword evidence="6" id="KW-0762">Sugar transport</keyword>
<gene>
    <name evidence="13" type="ORF">TALK_03440</name>
</gene>
<dbReference type="GO" id="GO:0055085">
    <property type="term" value="P:transmembrane transport"/>
    <property type="evidence" value="ECO:0007669"/>
    <property type="project" value="InterPro"/>
</dbReference>
<dbReference type="PROSITE" id="PS50928">
    <property type="entry name" value="ABC_TM1"/>
    <property type="match status" value="1"/>
</dbReference>
<evidence type="ECO:0000256" key="8">
    <source>
        <dbReference type="ARBA" id="ARBA00022989"/>
    </source>
</evidence>
<keyword evidence="8 11" id="KW-1133">Transmembrane helix</keyword>
<dbReference type="Pfam" id="PF00528">
    <property type="entry name" value="BPD_transp_1"/>
    <property type="match status" value="1"/>
</dbReference>
<keyword evidence="9 11" id="KW-0472">Membrane</keyword>
<dbReference type="PANTHER" id="PTHR32243">
    <property type="entry name" value="MALTOSE TRANSPORT SYSTEM PERMEASE-RELATED"/>
    <property type="match status" value="1"/>
</dbReference>
<sequence>MTRSFIRSPLMTFVFWLVLSFMTLFPVWWMFLVSVRQRVDLFGTPSFLLDVSRMTWGNYQAVLSNPTFQKYMINSLIVSTSNAVLVSVLGLLAAYAMSRYKLVGKDNIFFWVLTNRMAPPAVFLLPLFLMFTLWFRVGDWSLFDTRLGLVLLYCVFNLPFAFWLLQGIVDGIPRELDEAAYVDGASTFTVLTTIIFPLAKPGLAVTAILTWVFAWNEYLFASTLTSVDARTITTGLAEFVTVTGTNWGQLAAVAMLTLLPAALVLALVQRHIVAGLTFGAVKG</sequence>
<evidence type="ECO:0000256" key="7">
    <source>
        <dbReference type="ARBA" id="ARBA00022692"/>
    </source>
</evidence>
<comment type="function">
    <text evidence="1">Part of the ABC transporter complex MalEFGK involved in maltose/maltodextrin import. Probably responsible for the translocation of the substrate across the membrane.</text>
</comment>
<feature type="transmembrane region" description="Helical" evidence="11">
    <location>
        <begin position="247"/>
        <end position="268"/>
    </location>
</feature>
<evidence type="ECO:0000256" key="6">
    <source>
        <dbReference type="ARBA" id="ARBA00022597"/>
    </source>
</evidence>
<evidence type="ECO:0000256" key="9">
    <source>
        <dbReference type="ARBA" id="ARBA00023136"/>
    </source>
</evidence>
<evidence type="ECO:0000256" key="5">
    <source>
        <dbReference type="ARBA" id="ARBA00022475"/>
    </source>
</evidence>
<evidence type="ECO:0000256" key="10">
    <source>
        <dbReference type="ARBA" id="ARBA00041109"/>
    </source>
</evidence>
<accession>A0A1Y2LEJ9</accession>
<keyword evidence="4 11" id="KW-0813">Transport</keyword>